<sequence length="137" mass="15482">MTDRLKHVGLHQPYQLIGYTGLCPDVQYRIGKGFGIATHLAMCDPKVFHSEKLALSREIVEDSNEDYGAKKKIAAENIRKQLIQEVMLLKGTRRPQNLKDRMSLDCPRVPLTPVTVVCKGYNHPARYSYNSLASTSH</sequence>
<accession>A0A1B6FLB9</accession>
<evidence type="ECO:0000313" key="1">
    <source>
        <dbReference type="EMBL" id="JAS50970.1"/>
    </source>
</evidence>
<proteinExistence type="predicted"/>
<dbReference type="AlphaFoldDB" id="A0A1B6FLB9"/>
<reference evidence="1" key="1">
    <citation type="submission" date="2015-11" db="EMBL/GenBank/DDBJ databases">
        <title>De novo transcriptome assembly of four potential Pierce s Disease insect vectors from Arizona vineyards.</title>
        <authorList>
            <person name="Tassone E.E."/>
        </authorList>
    </citation>
    <scope>NUCLEOTIDE SEQUENCE</scope>
</reference>
<protein>
    <submittedName>
        <fullName evidence="1">Uncharacterized protein</fullName>
    </submittedName>
</protein>
<gene>
    <name evidence="1" type="ORF">g.4972</name>
</gene>
<dbReference type="EMBL" id="GECZ01018799">
    <property type="protein sequence ID" value="JAS50970.1"/>
    <property type="molecule type" value="Transcribed_RNA"/>
</dbReference>
<organism evidence="1">
    <name type="scientific">Cuerna arida</name>
    <dbReference type="NCBI Taxonomy" id="1464854"/>
    <lineage>
        <taxon>Eukaryota</taxon>
        <taxon>Metazoa</taxon>
        <taxon>Ecdysozoa</taxon>
        <taxon>Arthropoda</taxon>
        <taxon>Hexapoda</taxon>
        <taxon>Insecta</taxon>
        <taxon>Pterygota</taxon>
        <taxon>Neoptera</taxon>
        <taxon>Paraneoptera</taxon>
        <taxon>Hemiptera</taxon>
        <taxon>Auchenorrhyncha</taxon>
        <taxon>Membracoidea</taxon>
        <taxon>Cicadellidae</taxon>
        <taxon>Cicadellinae</taxon>
        <taxon>Proconiini</taxon>
        <taxon>Cuerna</taxon>
    </lineage>
</organism>
<name>A0A1B6FLB9_9HEMI</name>